<feature type="region of interest" description="Disordered" evidence="1">
    <location>
        <begin position="193"/>
        <end position="213"/>
    </location>
</feature>
<evidence type="ECO:0000256" key="1">
    <source>
        <dbReference type="SAM" id="MobiDB-lite"/>
    </source>
</evidence>
<dbReference type="PANTHER" id="PTHR24637">
    <property type="entry name" value="COLLAGEN"/>
    <property type="match status" value="1"/>
</dbReference>
<reference evidence="2 3" key="1">
    <citation type="submission" date="2023-08" db="EMBL/GenBank/DDBJ databases">
        <title>Annotated Genome Sequence of Vanrija albida AlHP1.</title>
        <authorList>
            <person name="Herzog R."/>
        </authorList>
    </citation>
    <scope>NUCLEOTIDE SEQUENCE [LARGE SCALE GENOMIC DNA]</scope>
    <source>
        <strain evidence="2 3">AlHP1</strain>
    </source>
</reference>
<name>A0ABR3Q6R2_9TREE</name>
<keyword evidence="3" id="KW-1185">Reference proteome</keyword>
<dbReference type="InterPro" id="IPR008160">
    <property type="entry name" value="Collagen"/>
</dbReference>
<feature type="compositionally biased region" description="Pro residues" evidence="1">
    <location>
        <begin position="79"/>
        <end position="100"/>
    </location>
</feature>
<dbReference type="Proteomes" id="UP001565368">
    <property type="component" value="Unassembled WGS sequence"/>
</dbReference>
<dbReference type="GeneID" id="95985494"/>
<dbReference type="EMBL" id="JBBXJM010000003">
    <property type="protein sequence ID" value="KAL1410440.1"/>
    <property type="molecule type" value="Genomic_DNA"/>
</dbReference>
<protein>
    <submittedName>
        <fullName evidence="2">Uncharacterized protein</fullName>
    </submittedName>
</protein>
<gene>
    <name evidence="2" type="ORF">Q8F55_004451</name>
</gene>
<feature type="compositionally biased region" description="Low complexity" evidence="1">
    <location>
        <begin position="101"/>
        <end position="110"/>
    </location>
</feature>
<feature type="region of interest" description="Disordered" evidence="1">
    <location>
        <begin position="12"/>
        <end position="132"/>
    </location>
</feature>
<evidence type="ECO:0000313" key="3">
    <source>
        <dbReference type="Proteomes" id="UP001565368"/>
    </source>
</evidence>
<organism evidence="2 3">
    <name type="scientific">Vanrija albida</name>
    <dbReference type="NCBI Taxonomy" id="181172"/>
    <lineage>
        <taxon>Eukaryota</taxon>
        <taxon>Fungi</taxon>
        <taxon>Dikarya</taxon>
        <taxon>Basidiomycota</taxon>
        <taxon>Agaricomycotina</taxon>
        <taxon>Tremellomycetes</taxon>
        <taxon>Trichosporonales</taxon>
        <taxon>Trichosporonaceae</taxon>
        <taxon>Vanrija</taxon>
    </lineage>
</organism>
<accession>A0ABR3Q6R2</accession>
<evidence type="ECO:0000313" key="2">
    <source>
        <dbReference type="EMBL" id="KAL1410440.1"/>
    </source>
</evidence>
<dbReference type="RefSeq" id="XP_069210384.1">
    <property type="nucleotide sequence ID" value="XM_069352966.1"/>
</dbReference>
<dbReference type="Pfam" id="PF01391">
    <property type="entry name" value="Collagen"/>
    <property type="match status" value="1"/>
</dbReference>
<dbReference type="PANTHER" id="PTHR24637:SF428">
    <property type="entry name" value="SCAVENGER RECEPTOR CLASS A MEMBER 3"/>
    <property type="match status" value="1"/>
</dbReference>
<comment type="caution">
    <text evidence="2">The sequence shown here is derived from an EMBL/GenBank/DDBJ whole genome shotgun (WGS) entry which is preliminary data.</text>
</comment>
<feature type="compositionally biased region" description="Low complexity" evidence="1">
    <location>
        <begin position="53"/>
        <end position="64"/>
    </location>
</feature>
<proteinExistence type="predicted"/>
<feature type="compositionally biased region" description="Gly residues" evidence="1">
    <location>
        <begin position="111"/>
        <end position="120"/>
    </location>
</feature>
<sequence>MPPSRRIAAIDTAQRNAAGRKSNLPAADHNAADYGPGKRRRNPPPAAAMTGVRRCATRSASRTRLAPETRSGGDRSPSPSGPTGPPGPEGAPGPPGPPGAVGPAGAVGPRGAAGGAGPAGPQGPQGIRGPRGRTVADHFQCAAAVAALDAKFNGIVTFISGIEATLRATRTWLQLVDNDVNELRRRLNALQSEEGSDCASSGVEDLLGDGGGV</sequence>